<protein>
    <submittedName>
        <fullName evidence="1">Uncharacterized protein</fullName>
    </submittedName>
</protein>
<dbReference type="RefSeq" id="WP_290299445.1">
    <property type="nucleotide sequence ID" value="NZ_JAUFQR010000001.1"/>
</dbReference>
<comment type="caution">
    <text evidence="1">The sequence shown here is derived from an EMBL/GenBank/DDBJ whole genome shotgun (WGS) entry which is preliminary data.</text>
</comment>
<proteinExistence type="predicted"/>
<accession>A0ABV7Y145</accession>
<organism evidence="1 2">
    <name type="scientific">Chryseobacterium tructae</name>
    <dbReference type="NCBI Taxonomy" id="1037380"/>
    <lineage>
        <taxon>Bacteria</taxon>
        <taxon>Pseudomonadati</taxon>
        <taxon>Bacteroidota</taxon>
        <taxon>Flavobacteriia</taxon>
        <taxon>Flavobacteriales</taxon>
        <taxon>Weeksellaceae</taxon>
        <taxon>Chryseobacterium group</taxon>
        <taxon>Chryseobacterium</taxon>
    </lineage>
</organism>
<sequence length="170" mass="18888">MKTNVITRLYVIVILCLFSFSFGKNSNPTDKITIYEKSVAEATTSSNKILKTKTGALYEMVIISNSKGEIAKIDLLFTRDKNVLIACIGSCPQSPGNIDTQCALSCLGDYMGKDLSDPNIISKIPFFLYFPILGLKSKLENCIKTNTAEQCVNDNINEIDRLVDQILKYI</sequence>
<evidence type="ECO:0000313" key="2">
    <source>
        <dbReference type="Proteomes" id="UP001595735"/>
    </source>
</evidence>
<dbReference type="EMBL" id="JBHRYO010000002">
    <property type="protein sequence ID" value="MFC3757915.1"/>
    <property type="molecule type" value="Genomic_DNA"/>
</dbReference>
<name>A0ABV7Y145_9FLAO</name>
<keyword evidence="2" id="KW-1185">Reference proteome</keyword>
<gene>
    <name evidence="1" type="ORF">ACFONJ_18195</name>
</gene>
<reference evidence="2" key="1">
    <citation type="journal article" date="2019" name="Int. J. Syst. Evol. Microbiol.">
        <title>The Global Catalogue of Microorganisms (GCM) 10K type strain sequencing project: providing services to taxonomists for standard genome sequencing and annotation.</title>
        <authorList>
            <consortium name="The Broad Institute Genomics Platform"/>
            <consortium name="The Broad Institute Genome Sequencing Center for Infectious Disease"/>
            <person name="Wu L."/>
            <person name="Ma J."/>
        </authorList>
    </citation>
    <scope>NUCLEOTIDE SEQUENCE [LARGE SCALE GENOMIC DNA]</scope>
    <source>
        <strain evidence="2">CECT 7798</strain>
    </source>
</reference>
<dbReference type="Proteomes" id="UP001595735">
    <property type="component" value="Unassembled WGS sequence"/>
</dbReference>
<evidence type="ECO:0000313" key="1">
    <source>
        <dbReference type="EMBL" id="MFC3757915.1"/>
    </source>
</evidence>